<feature type="transmembrane region" description="Helical" evidence="1">
    <location>
        <begin position="72"/>
        <end position="89"/>
    </location>
</feature>
<evidence type="ECO:0000313" key="2">
    <source>
        <dbReference type="EMBL" id="TDE27063.1"/>
    </source>
</evidence>
<proteinExistence type="predicted"/>
<evidence type="ECO:0000313" key="3">
    <source>
        <dbReference type="Proteomes" id="UP000294685"/>
    </source>
</evidence>
<accession>A0ABY2DMQ9</accession>
<evidence type="ECO:0000256" key="1">
    <source>
        <dbReference type="SAM" id="Phobius"/>
    </source>
</evidence>
<keyword evidence="1" id="KW-0472">Membrane</keyword>
<gene>
    <name evidence="2" type="ORF">E0I61_15565</name>
</gene>
<sequence length="139" mass="16504">MLKIYYRIWVSLFLKIQLSQNGNKYYSLIMSLLALSVTNFINILLIITILVLSGTKINIFEIFPENRMIRNISILLVFLLPNYFLLIYNNKYQLLLDKYESQNIKNLGIKYFFVSTLLFLLLVIITMIFPEFFNLTVKK</sequence>
<name>A0ABY2DMQ9_9FLAO</name>
<keyword evidence="1" id="KW-0812">Transmembrane</keyword>
<protein>
    <submittedName>
        <fullName evidence="2">Uncharacterized protein</fullName>
    </submittedName>
</protein>
<organism evidence="2 3">
    <name type="scientific">Flavobacterium ranwuense</name>
    <dbReference type="NCBI Taxonomy" id="2541725"/>
    <lineage>
        <taxon>Bacteria</taxon>
        <taxon>Pseudomonadati</taxon>
        <taxon>Bacteroidota</taxon>
        <taxon>Flavobacteriia</taxon>
        <taxon>Flavobacteriales</taxon>
        <taxon>Flavobacteriaceae</taxon>
        <taxon>Flavobacterium</taxon>
    </lineage>
</organism>
<comment type="caution">
    <text evidence="2">The sequence shown here is derived from an EMBL/GenBank/DDBJ whole genome shotgun (WGS) entry which is preliminary data.</text>
</comment>
<keyword evidence="1" id="KW-1133">Transmembrane helix</keyword>
<keyword evidence="3" id="KW-1185">Reference proteome</keyword>
<dbReference type="RefSeq" id="WP_131996096.1">
    <property type="nucleotide sequence ID" value="NZ_SMLH01000012.1"/>
</dbReference>
<dbReference type="Proteomes" id="UP000294685">
    <property type="component" value="Unassembled WGS sequence"/>
</dbReference>
<dbReference type="EMBL" id="SMLH01000012">
    <property type="protein sequence ID" value="TDE27063.1"/>
    <property type="molecule type" value="Genomic_DNA"/>
</dbReference>
<feature type="transmembrane region" description="Helical" evidence="1">
    <location>
        <begin position="25"/>
        <end position="52"/>
    </location>
</feature>
<reference evidence="2 3" key="1">
    <citation type="submission" date="2019-03" db="EMBL/GenBank/DDBJ databases">
        <title>Novel species of Flavobacterium.</title>
        <authorList>
            <person name="Liu Q."/>
            <person name="Xin Y.-H."/>
        </authorList>
    </citation>
    <scope>NUCLEOTIDE SEQUENCE [LARGE SCALE GENOMIC DNA]</scope>
    <source>
        <strain evidence="2 3">LB2P22</strain>
    </source>
</reference>
<feature type="transmembrane region" description="Helical" evidence="1">
    <location>
        <begin position="109"/>
        <end position="129"/>
    </location>
</feature>